<feature type="region of interest" description="Disordered" evidence="2">
    <location>
        <begin position="1"/>
        <end position="26"/>
    </location>
</feature>
<feature type="region of interest" description="Disordered" evidence="2">
    <location>
        <begin position="360"/>
        <end position="379"/>
    </location>
</feature>
<dbReference type="EMBL" id="JAXCGZ010009502">
    <property type="protein sequence ID" value="KAK7076964.1"/>
    <property type="molecule type" value="Genomic_DNA"/>
</dbReference>
<proteinExistence type="predicted"/>
<organism evidence="3 4">
    <name type="scientific">Halocaridina rubra</name>
    <name type="common">Hawaiian red shrimp</name>
    <dbReference type="NCBI Taxonomy" id="373956"/>
    <lineage>
        <taxon>Eukaryota</taxon>
        <taxon>Metazoa</taxon>
        <taxon>Ecdysozoa</taxon>
        <taxon>Arthropoda</taxon>
        <taxon>Crustacea</taxon>
        <taxon>Multicrustacea</taxon>
        <taxon>Malacostraca</taxon>
        <taxon>Eumalacostraca</taxon>
        <taxon>Eucarida</taxon>
        <taxon>Decapoda</taxon>
        <taxon>Pleocyemata</taxon>
        <taxon>Caridea</taxon>
        <taxon>Atyoidea</taxon>
        <taxon>Atyidae</taxon>
        <taxon>Halocaridina</taxon>
    </lineage>
</organism>
<dbReference type="GO" id="GO:0003713">
    <property type="term" value="F:transcription coactivator activity"/>
    <property type="evidence" value="ECO:0007669"/>
    <property type="project" value="TreeGrafter"/>
</dbReference>
<keyword evidence="4" id="KW-1185">Reference proteome</keyword>
<accession>A0AAN8XCP7</accession>
<feature type="compositionally biased region" description="Low complexity" evidence="2">
    <location>
        <begin position="229"/>
        <end position="239"/>
    </location>
</feature>
<evidence type="ECO:0000313" key="4">
    <source>
        <dbReference type="Proteomes" id="UP001381693"/>
    </source>
</evidence>
<dbReference type="AlphaFoldDB" id="A0AAN8XCP7"/>
<feature type="compositionally biased region" description="Acidic residues" evidence="2">
    <location>
        <begin position="367"/>
        <end position="376"/>
    </location>
</feature>
<feature type="region of interest" description="Disordered" evidence="2">
    <location>
        <begin position="196"/>
        <end position="239"/>
    </location>
</feature>
<evidence type="ECO:0000313" key="3">
    <source>
        <dbReference type="EMBL" id="KAK7076964.1"/>
    </source>
</evidence>
<name>A0AAN8XCP7_HALRR</name>
<feature type="non-terminal residue" evidence="3">
    <location>
        <position position="1"/>
    </location>
</feature>
<protein>
    <submittedName>
        <fullName evidence="3">Uncharacterized protein</fullName>
    </submittedName>
</protein>
<feature type="compositionally biased region" description="Polar residues" evidence="2">
    <location>
        <begin position="1"/>
        <end position="11"/>
    </location>
</feature>
<evidence type="ECO:0000256" key="1">
    <source>
        <dbReference type="SAM" id="Coils"/>
    </source>
</evidence>
<sequence length="393" mass="43483">ECSVRSPSGSGRASEPEDEIPEHETLPQSNMVLRKRIKRIRQGMRRYNTQLAALKRELKGCKGKLADQHKQTLEYASRMDEYDKKFEESSRKFSTVLQELNKCKTELQYWRSKSPAHPLLCYNCSQSVGENPGQQLQAGMLMQGGEDALVYVPLAAAPAPEAAEKAMPPLLLTNRDDGRDRWHQAEGSVTNLERSFDFDRSSVPRSSLEPLPQGSQLVPYHPPPPPSQPSSSSHIQQHPFQSISCSQQAITETSCSLLGCSMAATNSSSVPAVQPLPISQPLVGTSAITTSPTLSAAPPNLPTSSCVMTSPSYSAFHTCVTSQSSSDHRWFGGGQEHAEDLSMSRPCKRYLDDDTEYGHLKRRSSDEDSDNCDNDDTVGRRVKERKRIKLDAF</sequence>
<dbReference type="Proteomes" id="UP001381693">
    <property type="component" value="Unassembled WGS sequence"/>
</dbReference>
<evidence type="ECO:0000256" key="2">
    <source>
        <dbReference type="SAM" id="MobiDB-lite"/>
    </source>
</evidence>
<dbReference type="PANTHER" id="PTHR13252:SF1">
    <property type="entry name" value="DAMPENED, ISOFORM A"/>
    <property type="match status" value="1"/>
</dbReference>
<dbReference type="InterPro" id="IPR039719">
    <property type="entry name" value="FBXO28"/>
</dbReference>
<comment type="caution">
    <text evidence="3">The sequence shown here is derived from an EMBL/GenBank/DDBJ whole genome shotgun (WGS) entry which is preliminary data.</text>
</comment>
<feature type="coiled-coil region" evidence="1">
    <location>
        <begin position="37"/>
        <end position="71"/>
    </location>
</feature>
<gene>
    <name evidence="3" type="ORF">SK128_008138</name>
</gene>
<dbReference type="PANTHER" id="PTHR13252">
    <property type="entry name" value="F-BOX ONLY PROTEIN 28"/>
    <property type="match status" value="1"/>
</dbReference>
<keyword evidence="1" id="KW-0175">Coiled coil</keyword>
<dbReference type="GO" id="GO:0005634">
    <property type="term" value="C:nucleus"/>
    <property type="evidence" value="ECO:0007669"/>
    <property type="project" value="TreeGrafter"/>
</dbReference>
<reference evidence="3 4" key="1">
    <citation type="submission" date="2023-11" db="EMBL/GenBank/DDBJ databases">
        <title>Halocaridina rubra genome assembly.</title>
        <authorList>
            <person name="Smith C."/>
        </authorList>
    </citation>
    <scope>NUCLEOTIDE SEQUENCE [LARGE SCALE GENOMIC DNA]</scope>
    <source>
        <strain evidence="3">EP-1</strain>
        <tissue evidence="3">Whole</tissue>
    </source>
</reference>